<evidence type="ECO:0000313" key="6">
    <source>
        <dbReference type="EMBL" id="MDJ1643306.1"/>
    </source>
</evidence>
<keyword evidence="4" id="KW-0472">Membrane</keyword>
<comment type="caution">
    <text evidence="6">The sequence shown here is derived from an EMBL/GenBank/DDBJ whole genome shotgun (WGS) entry which is preliminary data.</text>
</comment>
<evidence type="ECO:0000259" key="5">
    <source>
        <dbReference type="Pfam" id="PF13490"/>
    </source>
</evidence>
<dbReference type="InterPro" id="IPR027383">
    <property type="entry name" value="Znf_put"/>
</dbReference>
<evidence type="ECO:0000256" key="1">
    <source>
        <dbReference type="ARBA" id="ARBA00023015"/>
    </source>
</evidence>
<dbReference type="Pfam" id="PF13490">
    <property type="entry name" value="zf-HC2"/>
    <property type="match status" value="1"/>
</dbReference>
<keyword evidence="1" id="KW-0805">Transcription regulation</keyword>
<reference evidence="6 7" key="1">
    <citation type="submission" date="2023-04" db="EMBL/GenBank/DDBJ databases">
        <title>A novel species of the genus Streptomyces: Streptomyces pakalii sp. nov. isolated from a Mexican soil jungle.</title>
        <authorList>
            <person name="Chavez-Hernandez M.A."/>
            <person name="Ortiz-Alvarez J."/>
            <person name="Villa-Tanaca L."/>
            <person name="Hernandez-Rodriguez C."/>
        </authorList>
    </citation>
    <scope>NUCLEOTIDE SEQUENCE [LARGE SCALE GENOMIC DNA]</scope>
    <source>
        <strain evidence="6 7">ENCB-J15</strain>
    </source>
</reference>
<dbReference type="RefSeq" id="WP_283897665.1">
    <property type="nucleotide sequence ID" value="NZ_JARWAF010000010.1"/>
</dbReference>
<evidence type="ECO:0000256" key="3">
    <source>
        <dbReference type="SAM" id="MobiDB-lite"/>
    </source>
</evidence>
<sequence length="323" mass="33432">MSDQQWQPFGPRPPGHRTPSGPSSPPYAAGPAHPSGPAHLAGVPAPPGPFGAGPCGAGPRPGPGPTGSEGSEHDAAAAYVLGILDDAQASDFEAHLAGCARCAAHLDEFAGMEPMLAMLAEAPSAVPGARPVPHVPEKPAPRLLGGLMDEVARRRHRRSRRSRYWVAAAAALIVGGPVAAFAVTAGDDRGGGPVAVGEPHPTSPAEDSFFEHMTEKVSATDPTTRVGATVGMEEKAWGTHTVLELKNVKGPQKCTLVAVSRTGEEEVVTSWSVPQWGYGIEGATNPAAKAPLYVHGGAAMDREDIARFEVRTFDGERLVEIGA</sequence>
<keyword evidence="4" id="KW-0812">Transmembrane</keyword>
<feature type="region of interest" description="Disordered" evidence="3">
    <location>
        <begin position="1"/>
        <end position="72"/>
    </location>
</feature>
<feature type="transmembrane region" description="Helical" evidence="4">
    <location>
        <begin position="164"/>
        <end position="183"/>
    </location>
</feature>
<feature type="domain" description="Putative zinc-finger" evidence="5">
    <location>
        <begin position="76"/>
        <end position="103"/>
    </location>
</feature>
<dbReference type="InterPro" id="IPR041916">
    <property type="entry name" value="Anti_sigma_zinc_sf"/>
</dbReference>
<feature type="compositionally biased region" description="Low complexity" evidence="3">
    <location>
        <begin position="26"/>
        <end position="43"/>
    </location>
</feature>
<name>A0ABT7DBV9_9ACTN</name>
<accession>A0ABT7DBV9</accession>
<evidence type="ECO:0000256" key="2">
    <source>
        <dbReference type="ARBA" id="ARBA00023163"/>
    </source>
</evidence>
<keyword evidence="2" id="KW-0804">Transcription</keyword>
<proteinExistence type="predicted"/>
<dbReference type="Gene3D" id="1.10.10.1320">
    <property type="entry name" value="Anti-sigma factor, zinc-finger domain"/>
    <property type="match status" value="1"/>
</dbReference>
<keyword evidence="4" id="KW-1133">Transmembrane helix</keyword>
<evidence type="ECO:0000256" key="4">
    <source>
        <dbReference type="SAM" id="Phobius"/>
    </source>
</evidence>
<protein>
    <submittedName>
        <fullName evidence="6">Zf-HC2 domain-containing protein</fullName>
    </submittedName>
</protein>
<organism evidence="6 7">
    <name type="scientific">Streptomyces pakalii</name>
    <dbReference type="NCBI Taxonomy" id="3036494"/>
    <lineage>
        <taxon>Bacteria</taxon>
        <taxon>Bacillati</taxon>
        <taxon>Actinomycetota</taxon>
        <taxon>Actinomycetes</taxon>
        <taxon>Kitasatosporales</taxon>
        <taxon>Streptomycetaceae</taxon>
        <taxon>Streptomyces</taxon>
    </lineage>
</organism>
<dbReference type="Proteomes" id="UP001237194">
    <property type="component" value="Unassembled WGS sequence"/>
</dbReference>
<gene>
    <name evidence="6" type="ORF">P5W92_23270</name>
</gene>
<dbReference type="EMBL" id="JARWAF010000010">
    <property type="protein sequence ID" value="MDJ1643306.1"/>
    <property type="molecule type" value="Genomic_DNA"/>
</dbReference>
<keyword evidence="7" id="KW-1185">Reference proteome</keyword>
<evidence type="ECO:0000313" key="7">
    <source>
        <dbReference type="Proteomes" id="UP001237194"/>
    </source>
</evidence>